<dbReference type="EC" id="6.3.4.20" evidence="9 11"/>
<dbReference type="GO" id="GO:0008616">
    <property type="term" value="P:tRNA queuosine(34) biosynthetic process"/>
    <property type="evidence" value="ECO:0007669"/>
    <property type="project" value="UniProtKB-UniRule"/>
</dbReference>
<dbReference type="Pfam" id="PF06508">
    <property type="entry name" value="QueC"/>
    <property type="match status" value="1"/>
</dbReference>
<evidence type="ECO:0000256" key="3">
    <source>
        <dbReference type="ARBA" id="ARBA00022723"/>
    </source>
</evidence>
<feature type="binding site" evidence="11">
    <location>
        <position position="195"/>
    </location>
    <ligand>
        <name>Zn(2+)</name>
        <dbReference type="ChEBI" id="CHEBI:29105"/>
    </ligand>
</feature>
<proteinExistence type="inferred from homology"/>
<name>A0A556QSR1_9BACT</name>
<dbReference type="NCBIfam" id="TIGR00364">
    <property type="entry name" value="7-cyano-7-deazaguanine synthase QueC"/>
    <property type="match status" value="1"/>
</dbReference>
<comment type="catalytic activity">
    <reaction evidence="10 11">
        <text>7-carboxy-7-carbaguanine + NH4(+) + 2 ATP = 7-cyano-7-carbaguanine + 2 AMP + 2 diphosphate + 2 H(+)</text>
        <dbReference type="Rhea" id="RHEA:27982"/>
        <dbReference type="ChEBI" id="CHEBI:15378"/>
        <dbReference type="ChEBI" id="CHEBI:28938"/>
        <dbReference type="ChEBI" id="CHEBI:30616"/>
        <dbReference type="ChEBI" id="CHEBI:33019"/>
        <dbReference type="ChEBI" id="CHEBI:45075"/>
        <dbReference type="ChEBI" id="CHEBI:61036"/>
        <dbReference type="ChEBI" id="CHEBI:456215"/>
        <dbReference type="EC" id="6.3.4.20"/>
    </reaction>
</comment>
<dbReference type="GO" id="GO:0008270">
    <property type="term" value="F:zinc ion binding"/>
    <property type="evidence" value="ECO:0007669"/>
    <property type="project" value="UniProtKB-UniRule"/>
</dbReference>
<dbReference type="GO" id="GO:0016879">
    <property type="term" value="F:ligase activity, forming carbon-nitrogen bonds"/>
    <property type="evidence" value="ECO:0007669"/>
    <property type="project" value="UniProtKB-UniRule"/>
</dbReference>
<dbReference type="SUPFAM" id="SSF52402">
    <property type="entry name" value="Adenine nucleotide alpha hydrolases-like"/>
    <property type="match status" value="1"/>
</dbReference>
<dbReference type="Proteomes" id="UP000315648">
    <property type="component" value="Unassembled WGS sequence"/>
</dbReference>
<evidence type="ECO:0000256" key="8">
    <source>
        <dbReference type="ARBA" id="ARBA00037993"/>
    </source>
</evidence>
<feature type="binding site" evidence="11">
    <location>
        <position position="184"/>
    </location>
    <ligand>
        <name>Zn(2+)</name>
        <dbReference type="ChEBI" id="CHEBI:29105"/>
    </ligand>
</feature>
<keyword evidence="6 11" id="KW-0862">Zinc</keyword>
<comment type="pathway">
    <text evidence="1 11">Purine metabolism; 7-cyano-7-deazaguanine biosynthesis.</text>
</comment>
<comment type="similarity">
    <text evidence="8 11">Belongs to the QueC family.</text>
</comment>
<dbReference type="PANTHER" id="PTHR42914:SF1">
    <property type="entry name" value="7-CYANO-7-DEAZAGUANINE SYNTHASE"/>
    <property type="match status" value="1"/>
</dbReference>
<keyword evidence="4 11" id="KW-0547">Nucleotide-binding</keyword>
<dbReference type="CDD" id="cd01995">
    <property type="entry name" value="QueC-like"/>
    <property type="match status" value="1"/>
</dbReference>
<dbReference type="UniPathway" id="UPA00391"/>
<dbReference type="EMBL" id="VMBG01000001">
    <property type="protein sequence ID" value="TSJ79676.1"/>
    <property type="molecule type" value="Genomic_DNA"/>
</dbReference>
<comment type="cofactor">
    <cofactor evidence="11">
        <name>Zn(2+)</name>
        <dbReference type="ChEBI" id="CHEBI:29105"/>
    </cofactor>
    <text evidence="11">Binds 1 zinc ion per subunit.</text>
</comment>
<accession>A0A556QSR1</accession>
<evidence type="ECO:0000256" key="2">
    <source>
        <dbReference type="ARBA" id="ARBA00022598"/>
    </source>
</evidence>
<dbReference type="HAMAP" id="MF_01633">
    <property type="entry name" value="QueC"/>
    <property type="match status" value="1"/>
</dbReference>
<keyword evidence="2 11" id="KW-0436">Ligase</keyword>
<dbReference type="InterPro" id="IPR014729">
    <property type="entry name" value="Rossmann-like_a/b/a_fold"/>
</dbReference>
<dbReference type="PIRSF" id="PIRSF006293">
    <property type="entry name" value="ExsB"/>
    <property type="match status" value="1"/>
</dbReference>
<feature type="binding site" evidence="11">
    <location>
        <begin position="7"/>
        <end position="17"/>
    </location>
    <ligand>
        <name>ATP</name>
        <dbReference type="ChEBI" id="CHEBI:30616"/>
    </ligand>
</feature>
<evidence type="ECO:0000313" key="12">
    <source>
        <dbReference type="EMBL" id="TSJ79676.1"/>
    </source>
</evidence>
<sequence length="234" mass="24707">MKVVVLCSGGMDSVAALHWAQANHVVTAVISFDYGAKHNPRELPFAAAAAASLGVRHEIVKLDFVSRLFASDLLTTGGDIPDGHYEAENMKQTVVPFRNAVMLSIATGFAESAGAEGLIIAAHGGDHAIYPDCREDFMRAMGDAMRLGTYAGIQLLRPFIAINKAGIAAAGVELGVDFSKTWSCYKGGAVHCGTCGTCVERREAFIDAGLVDPTVYADNGPLPPRPDQPFKAIG</sequence>
<keyword evidence="7 11" id="KW-0067">ATP-binding</keyword>
<evidence type="ECO:0000256" key="11">
    <source>
        <dbReference type="HAMAP-Rule" id="MF_01633"/>
    </source>
</evidence>
<comment type="function">
    <text evidence="11">Catalyzes the ATP-dependent conversion of 7-carboxy-7-deazaguanine (CDG) to 7-cyano-7-deazaguanine (preQ(0)).</text>
</comment>
<dbReference type="OrthoDB" id="9789567at2"/>
<evidence type="ECO:0000256" key="4">
    <source>
        <dbReference type="ARBA" id="ARBA00022741"/>
    </source>
</evidence>
<keyword evidence="13" id="KW-1185">Reference proteome</keyword>
<dbReference type="RefSeq" id="WP_144230217.1">
    <property type="nucleotide sequence ID" value="NZ_CBCRVV010000012.1"/>
</dbReference>
<gene>
    <name evidence="11 12" type="primary">queC</name>
    <name evidence="12" type="ORF">FPL22_10425</name>
</gene>
<feature type="binding site" evidence="11">
    <location>
        <position position="198"/>
    </location>
    <ligand>
        <name>Zn(2+)</name>
        <dbReference type="ChEBI" id="CHEBI:29105"/>
    </ligand>
</feature>
<dbReference type="InterPro" id="IPR018317">
    <property type="entry name" value="QueC"/>
</dbReference>
<dbReference type="PANTHER" id="PTHR42914">
    <property type="entry name" value="7-CYANO-7-DEAZAGUANINE SYNTHASE"/>
    <property type="match status" value="1"/>
</dbReference>
<reference evidence="12 13" key="1">
    <citation type="submission" date="2019-07" db="EMBL/GenBank/DDBJ databases">
        <title>Description of 53C-WASEF.</title>
        <authorList>
            <person name="Pitt A."/>
            <person name="Hahn M.W."/>
        </authorList>
    </citation>
    <scope>NUCLEOTIDE SEQUENCE [LARGE SCALE GENOMIC DNA]</scope>
    <source>
        <strain evidence="12 13">53C-WASEF</strain>
    </source>
</reference>
<evidence type="ECO:0000256" key="10">
    <source>
        <dbReference type="ARBA" id="ARBA00047890"/>
    </source>
</evidence>
<keyword evidence="3 11" id="KW-0479">Metal-binding</keyword>
<feature type="binding site" evidence="11">
    <location>
        <position position="192"/>
    </location>
    <ligand>
        <name>Zn(2+)</name>
        <dbReference type="ChEBI" id="CHEBI:29105"/>
    </ligand>
</feature>
<evidence type="ECO:0000256" key="9">
    <source>
        <dbReference type="ARBA" id="ARBA00039149"/>
    </source>
</evidence>
<evidence type="ECO:0000313" key="13">
    <source>
        <dbReference type="Proteomes" id="UP000315648"/>
    </source>
</evidence>
<evidence type="ECO:0000256" key="6">
    <source>
        <dbReference type="ARBA" id="ARBA00022833"/>
    </source>
</evidence>
<dbReference type="Gene3D" id="3.40.50.620">
    <property type="entry name" value="HUPs"/>
    <property type="match status" value="1"/>
</dbReference>
<evidence type="ECO:0000256" key="7">
    <source>
        <dbReference type="ARBA" id="ARBA00022840"/>
    </source>
</evidence>
<dbReference type="GO" id="GO:0005524">
    <property type="term" value="F:ATP binding"/>
    <property type="evidence" value="ECO:0007669"/>
    <property type="project" value="UniProtKB-UniRule"/>
</dbReference>
<protein>
    <recommendedName>
        <fullName evidence="9 11">7-cyano-7-deazaguanine synthase</fullName>
        <ecNumber evidence="9 11">6.3.4.20</ecNumber>
    </recommendedName>
    <alternativeName>
        <fullName evidence="11">7-cyano-7-carbaguanine synthase</fullName>
    </alternativeName>
    <alternativeName>
        <fullName evidence="11">PreQ(0) synthase</fullName>
    </alternativeName>
    <alternativeName>
        <fullName evidence="11">Queuosine biosynthesis protein QueC</fullName>
    </alternativeName>
</protein>
<keyword evidence="5 11" id="KW-0671">Queuosine biosynthesis</keyword>
<dbReference type="AlphaFoldDB" id="A0A556QSR1"/>
<evidence type="ECO:0000256" key="1">
    <source>
        <dbReference type="ARBA" id="ARBA00005061"/>
    </source>
</evidence>
<comment type="caution">
    <text evidence="12">The sequence shown here is derived from an EMBL/GenBank/DDBJ whole genome shotgun (WGS) entry which is preliminary data.</text>
</comment>
<evidence type="ECO:0000256" key="5">
    <source>
        <dbReference type="ARBA" id="ARBA00022785"/>
    </source>
</evidence>
<organism evidence="12 13">
    <name type="scientific">Rariglobus hedericola</name>
    <dbReference type="NCBI Taxonomy" id="2597822"/>
    <lineage>
        <taxon>Bacteria</taxon>
        <taxon>Pseudomonadati</taxon>
        <taxon>Verrucomicrobiota</taxon>
        <taxon>Opitutia</taxon>
        <taxon>Opitutales</taxon>
        <taxon>Opitutaceae</taxon>
        <taxon>Rariglobus</taxon>
    </lineage>
</organism>